<dbReference type="HAMAP" id="MF_00920">
    <property type="entry name" value="FtsY"/>
    <property type="match status" value="1"/>
</dbReference>
<evidence type="ECO:0000256" key="4">
    <source>
        <dbReference type="ARBA" id="ARBA00022801"/>
    </source>
</evidence>
<keyword evidence="4 9" id="KW-0378">Hydrolase</keyword>
<evidence type="ECO:0000313" key="13">
    <source>
        <dbReference type="Proteomes" id="UP000287239"/>
    </source>
</evidence>
<dbReference type="FunFam" id="3.40.50.300:FF:000053">
    <property type="entry name" value="Signal recognition particle receptor FtsY"/>
    <property type="match status" value="1"/>
</dbReference>
<dbReference type="RefSeq" id="WP_126779464.1">
    <property type="nucleotide sequence ID" value="NZ_NGJU01000008.1"/>
</dbReference>
<dbReference type="InterPro" id="IPR042101">
    <property type="entry name" value="SRP54_N_sf"/>
</dbReference>
<dbReference type="PROSITE" id="PS00300">
    <property type="entry name" value="SRP54"/>
    <property type="match status" value="1"/>
</dbReference>
<dbReference type="GO" id="GO:0005886">
    <property type="term" value="C:plasma membrane"/>
    <property type="evidence" value="ECO:0007669"/>
    <property type="project" value="UniProtKB-SubCell"/>
</dbReference>
<feature type="compositionally biased region" description="Low complexity" evidence="10">
    <location>
        <begin position="35"/>
        <end position="48"/>
    </location>
</feature>
<comment type="catalytic activity">
    <reaction evidence="8 9">
        <text>GTP + H2O = GDP + phosphate + H(+)</text>
        <dbReference type="Rhea" id="RHEA:19669"/>
        <dbReference type="ChEBI" id="CHEBI:15377"/>
        <dbReference type="ChEBI" id="CHEBI:15378"/>
        <dbReference type="ChEBI" id="CHEBI:37565"/>
        <dbReference type="ChEBI" id="CHEBI:43474"/>
        <dbReference type="ChEBI" id="CHEBI:58189"/>
        <dbReference type="EC" id="3.6.5.4"/>
    </reaction>
</comment>
<comment type="similarity">
    <text evidence="9">Belongs to the GTP-binding SRP family. FtsY subfamily.</text>
</comment>
<dbReference type="SMART" id="SM00382">
    <property type="entry name" value="AAA"/>
    <property type="match status" value="1"/>
</dbReference>
<evidence type="ECO:0000256" key="8">
    <source>
        <dbReference type="ARBA" id="ARBA00048027"/>
    </source>
</evidence>
<dbReference type="InterPro" id="IPR027417">
    <property type="entry name" value="P-loop_NTPase"/>
</dbReference>
<dbReference type="FunFam" id="1.20.120.140:FF:000002">
    <property type="entry name" value="Signal recognition particle receptor FtsY"/>
    <property type="match status" value="1"/>
</dbReference>
<evidence type="ECO:0000256" key="1">
    <source>
        <dbReference type="ARBA" id="ARBA00022475"/>
    </source>
</evidence>
<dbReference type="Proteomes" id="UP000287239">
    <property type="component" value="Unassembled WGS sequence"/>
</dbReference>
<dbReference type="NCBIfam" id="TIGR00064">
    <property type="entry name" value="ftsY"/>
    <property type="match status" value="1"/>
</dbReference>
<evidence type="ECO:0000256" key="5">
    <source>
        <dbReference type="ARBA" id="ARBA00023134"/>
    </source>
</evidence>
<dbReference type="SUPFAM" id="SSF47364">
    <property type="entry name" value="Domain of the SRP/SRP receptor G-proteins"/>
    <property type="match status" value="1"/>
</dbReference>
<dbReference type="InterPro" id="IPR036225">
    <property type="entry name" value="SRP/SRP_N"/>
</dbReference>
<dbReference type="GeneID" id="98568101"/>
<dbReference type="CDD" id="cd17874">
    <property type="entry name" value="FtsY"/>
    <property type="match status" value="1"/>
</dbReference>
<comment type="subunit">
    <text evidence="9">Part of the signal recognition particle protein translocation system, which is composed of SRP and FtsY.</text>
</comment>
<evidence type="ECO:0000313" key="12">
    <source>
        <dbReference type="EMBL" id="RST96126.1"/>
    </source>
</evidence>
<dbReference type="Gene3D" id="3.40.50.300">
    <property type="entry name" value="P-loop containing nucleotide triphosphate hydrolases"/>
    <property type="match status" value="1"/>
</dbReference>
<feature type="binding site" evidence="9">
    <location>
        <begin position="318"/>
        <end position="322"/>
    </location>
    <ligand>
        <name>GTP</name>
        <dbReference type="ChEBI" id="CHEBI:37565"/>
    </ligand>
</feature>
<dbReference type="EC" id="3.6.5.4" evidence="9"/>
<keyword evidence="6 9" id="KW-0472">Membrane</keyword>
<keyword evidence="5 9" id="KW-0342">GTP-binding</keyword>
<protein>
    <recommendedName>
        <fullName evidence="9">Signal recognition particle receptor FtsY</fullName>
        <shortName evidence="9">SRP receptor</shortName>
        <ecNumber evidence="9">3.6.5.4</ecNumber>
    </recommendedName>
</protein>
<comment type="function">
    <text evidence="9">Involved in targeting and insertion of nascent membrane proteins into the cytoplasmic membrane. Acts as a receptor for the complex formed by the signal recognition particle (SRP) and the ribosome-nascent chain (RNC).</text>
</comment>
<keyword evidence="13" id="KW-1185">Reference proteome</keyword>
<feature type="domain" description="SRP54-type proteins GTP-binding" evidence="11">
    <location>
        <begin position="403"/>
        <end position="416"/>
    </location>
</feature>
<evidence type="ECO:0000256" key="9">
    <source>
        <dbReference type="HAMAP-Rule" id="MF_00920"/>
    </source>
</evidence>
<evidence type="ECO:0000259" key="11">
    <source>
        <dbReference type="PROSITE" id="PS00300"/>
    </source>
</evidence>
<name>A0A429ZR08_9ENTE</name>
<dbReference type="Pfam" id="PF00448">
    <property type="entry name" value="SRP54"/>
    <property type="match status" value="1"/>
</dbReference>
<keyword evidence="1 9" id="KW-1003">Cell membrane</keyword>
<sequence length="434" mass="48011">MGFFKKIKRAFTGEEEPVQELNELVPEEESELLETSDSPEQVPPVESVETTETEEAREAVELEKIEEVLAEPTIIETTTPLSEKVTEEVTAVESVEEEVAVTETEEELGKTEEVVEEQPELVETTAATKMDKGLKKTRRSFSQVMNELMANFRSVDEDFFEELEETLITADVGFETSLRITDELRKEVKLQNAKKSQDVQRVIIEKLVEIYQEKGIDENNDLNIQAEGLTVMLFVGVNGVGKTTSIGKLANQYREAGKKVLLVAADTFRAGAIEQLVVWGERAQVEVVRGKAGGDPAAVVYDGIEKALAQEADILLVDTAGRLQNKVNLMNELEKIKRVIQKEIPNGPHEVMLVLDATTGQNAMVQAKQFKETTDVTGLVLTKLDGTAKGGMVLAIRNELELPVKLVGLGEGIDDLQPFEPNDFIHGLFKGLID</sequence>
<dbReference type="GO" id="GO:0005737">
    <property type="term" value="C:cytoplasm"/>
    <property type="evidence" value="ECO:0007669"/>
    <property type="project" value="UniProtKB-SubCell"/>
</dbReference>
<comment type="subcellular location">
    <subcellularLocation>
        <location evidence="9">Cell membrane</location>
        <topology evidence="9">Peripheral membrane protein</topology>
        <orientation evidence="9">Cytoplasmic side</orientation>
    </subcellularLocation>
    <subcellularLocation>
        <location evidence="9">Cytoplasm</location>
    </subcellularLocation>
</comment>
<dbReference type="SUPFAM" id="SSF52540">
    <property type="entry name" value="P-loop containing nucleoside triphosphate hydrolases"/>
    <property type="match status" value="1"/>
</dbReference>
<dbReference type="GO" id="GO:0005047">
    <property type="term" value="F:signal recognition particle binding"/>
    <property type="evidence" value="ECO:0007669"/>
    <property type="project" value="TreeGrafter"/>
</dbReference>
<dbReference type="GO" id="GO:0006614">
    <property type="term" value="P:SRP-dependent cotranslational protein targeting to membrane"/>
    <property type="evidence" value="ECO:0007669"/>
    <property type="project" value="InterPro"/>
</dbReference>
<dbReference type="Pfam" id="PF02881">
    <property type="entry name" value="SRP54_N"/>
    <property type="match status" value="1"/>
</dbReference>
<evidence type="ECO:0000256" key="2">
    <source>
        <dbReference type="ARBA" id="ARBA00022490"/>
    </source>
</evidence>
<organism evidence="12 13">
    <name type="scientific">Vagococcus salmoninarum</name>
    <dbReference type="NCBI Taxonomy" id="2739"/>
    <lineage>
        <taxon>Bacteria</taxon>
        <taxon>Bacillati</taxon>
        <taxon>Bacillota</taxon>
        <taxon>Bacilli</taxon>
        <taxon>Lactobacillales</taxon>
        <taxon>Enterococcaceae</taxon>
        <taxon>Vagococcus</taxon>
    </lineage>
</organism>
<dbReference type="SMART" id="SM00962">
    <property type="entry name" value="SRP54"/>
    <property type="match status" value="1"/>
</dbReference>
<dbReference type="SMART" id="SM00963">
    <property type="entry name" value="SRP54_N"/>
    <property type="match status" value="1"/>
</dbReference>
<feature type="region of interest" description="Disordered" evidence="10">
    <location>
        <begin position="15"/>
        <end position="57"/>
    </location>
</feature>
<dbReference type="GO" id="GO:0003924">
    <property type="term" value="F:GTPase activity"/>
    <property type="evidence" value="ECO:0007669"/>
    <property type="project" value="UniProtKB-UniRule"/>
</dbReference>
<feature type="binding site" evidence="9">
    <location>
        <begin position="382"/>
        <end position="385"/>
    </location>
    <ligand>
        <name>GTP</name>
        <dbReference type="ChEBI" id="CHEBI:37565"/>
    </ligand>
</feature>
<comment type="caution">
    <text evidence="12">The sequence shown here is derived from an EMBL/GenBank/DDBJ whole genome shotgun (WGS) entry which is preliminary data.</text>
</comment>
<feature type="binding site" evidence="9">
    <location>
        <begin position="236"/>
        <end position="243"/>
    </location>
    <ligand>
        <name>GTP</name>
        <dbReference type="ChEBI" id="CHEBI:37565"/>
    </ligand>
</feature>
<dbReference type="Gene3D" id="1.20.120.140">
    <property type="entry name" value="Signal recognition particle SRP54, nucleotide-binding domain"/>
    <property type="match status" value="1"/>
</dbReference>
<evidence type="ECO:0000256" key="7">
    <source>
        <dbReference type="ARBA" id="ARBA00023170"/>
    </source>
</evidence>
<dbReference type="PANTHER" id="PTHR43134">
    <property type="entry name" value="SIGNAL RECOGNITION PARTICLE RECEPTOR SUBUNIT ALPHA"/>
    <property type="match status" value="1"/>
</dbReference>
<proteinExistence type="inferred from homology"/>
<keyword evidence="2 9" id="KW-0963">Cytoplasm</keyword>
<dbReference type="AlphaFoldDB" id="A0A429ZR08"/>
<dbReference type="InterPro" id="IPR004390">
    <property type="entry name" value="SR_rcpt_FtsY"/>
</dbReference>
<dbReference type="InterPro" id="IPR013822">
    <property type="entry name" value="Signal_recog_particl_SRP54_hlx"/>
</dbReference>
<dbReference type="PANTHER" id="PTHR43134:SF1">
    <property type="entry name" value="SIGNAL RECOGNITION PARTICLE RECEPTOR SUBUNIT ALPHA"/>
    <property type="match status" value="1"/>
</dbReference>
<gene>
    <name evidence="9" type="primary">ftsY</name>
    <name evidence="12" type="ORF">CBF35_06940</name>
</gene>
<dbReference type="InterPro" id="IPR000897">
    <property type="entry name" value="SRP54_GTPase_dom"/>
</dbReference>
<keyword evidence="7 9" id="KW-0675">Receptor</keyword>
<dbReference type="EMBL" id="NGJU01000008">
    <property type="protein sequence ID" value="RST96126.1"/>
    <property type="molecule type" value="Genomic_DNA"/>
</dbReference>
<feature type="compositionally biased region" description="Acidic residues" evidence="10">
    <location>
        <begin position="25"/>
        <end position="34"/>
    </location>
</feature>
<dbReference type="OrthoDB" id="9804720at2"/>
<evidence type="ECO:0000256" key="6">
    <source>
        <dbReference type="ARBA" id="ARBA00023136"/>
    </source>
</evidence>
<evidence type="ECO:0000256" key="3">
    <source>
        <dbReference type="ARBA" id="ARBA00022741"/>
    </source>
</evidence>
<accession>A0A429ZR08</accession>
<reference evidence="12 13" key="1">
    <citation type="submission" date="2017-05" db="EMBL/GenBank/DDBJ databases">
        <title>Vagococcus spp. assemblies.</title>
        <authorList>
            <person name="Gulvik C.A."/>
        </authorList>
    </citation>
    <scope>NUCLEOTIDE SEQUENCE [LARGE SCALE GENOMIC DNA]</scope>
    <source>
        <strain evidence="12 13">NCFB 2777</strain>
    </source>
</reference>
<keyword evidence="3 9" id="KW-0547">Nucleotide-binding</keyword>
<dbReference type="InterPro" id="IPR003593">
    <property type="entry name" value="AAA+_ATPase"/>
</dbReference>
<dbReference type="GO" id="GO:0005525">
    <property type="term" value="F:GTP binding"/>
    <property type="evidence" value="ECO:0007669"/>
    <property type="project" value="UniProtKB-UniRule"/>
</dbReference>
<evidence type="ECO:0000256" key="10">
    <source>
        <dbReference type="SAM" id="MobiDB-lite"/>
    </source>
</evidence>